<dbReference type="Pfam" id="PF01753">
    <property type="entry name" value="zf-MYND"/>
    <property type="match status" value="1"/>
</dbReference>
<evidence type="ECO:0000256" key="1">
    <source>
        <dbReference type="ARBA" id="ARBA00004138"/>
    </source>
</evidence>
<dbReference type="InterPro" id="IPR036770">
    <property type="entry name" value="Ankyrin_rpt-contain_sf"/>
</dbReference>
<dbReference type="InterPro" id="IPR002110">
    <property type="entry name" value="Ankyrin_rpt"/>
</dbReference>
<dbReference type="InterPro" id="IPR052452">
    <property type="entry name" value="Ankyrin-MYND_dom_contain_2"/>
</dbReference>
<keyword evidence="4 10" id="KW-0863">Zinc-finger</keyword>
<evidence type="ECO:0000256" key="8">
    <source>
        <dbReference type="ARBA" id="ARBA00023273"/>
    </source>
</evidence>
<keyword evidence="8" id="KW-0966">Cell projection</keyword>
<comment type="subcellular location">
    <subcellularLocation>
        <location evidence="1">Cell projection</location>
        <location evidence="1">Cilium</location>
    </subcellularLocation>
</comment>
<keyword evidence="6 9" id="KW-0040">ANK repeat</keyword>
<dbReference type="InterPro" id="IPR002893">
    <property type="entry name" value="Znf_MYND"/>
</dbReference>
<dbReference type="Gene3D" id="6.10.140.2220">
    <property type="match status" value="1"/>
</dbReference>
<evidence type="ECO:0000256" key="6">
    <source>
        <dbReference type="ARBA" id="ARBA00023043"/>
    </source>
</evidence>
<dbReference type="PANTHER" id="PTHR24150:SF8">
    <property type="entry name" value="ANKYRIN REPEAT AND MYND DOMAIN-CONTAINING PROTEIN 2"/>
    <property type="match status" value="1"/>
</dbReference>
<dbReference type="EMBL" id="OV651823">
    <property type="protein sequence ID" value="CAH1101396.1"/>
    <property type="molecule type" value="Genomic_DNA"/>
</dbReference>
<dbReference type="Gene3D" id="1.25.40.20">
    <property type="entry name" value="Ankyrin repeat-containing domain"/>
    <property type="match status" value="1"/>
</dbReference>
<dbReference type="PROSITE" id="PS50865">
    <property type="entry name" value="ZF_MYND_2"/>
    <property type="match status" value="1"/>
</dbReference>
<dbReference type="PANTHER" id="PTHR24150">
    <property type="entry name" value="ANKYRIN REPEAT AND MYND DOMAIN-CONTAINING PROTEIN 2"/>
    <property type="match status" value="1"/>
</dbReference>
<evidence type="ECO:0000256" key="5">
    <source>
        <dbReference type="ARBA" id="ARBA00022833"/>
    </source>
</evidence>
<evidence type="ECO:0000256" key="10">
    <source>
        <dbReference type="PROSITE-ProRule" id="PRU00134"/>
    </source>
</evidence>
<evidence type="ECO:0000256" key="2">
    <source>
        <dbReference type="ARBA" id="ARBA00022723"/>
    </source>
</evidence>
<reference evidence="12" key="1">
    <citation type="submission" date="2022-01" db="EMBL/GenBank/DDBJ databases">
        <authorList>
            <person name="King R."/>
        </authorList>
    </citation>
    <scope>NUCLEOTIDE SEQUENCE</scope>
</reference>
<dbReference type="Pfam" id="PF12796">
    <property type="entry name" value="Ank_2"/>
    <property type="match status" value="1"/>
</dbReference>
<dbReference type="GO" id="GO:0008270">
    <property type="term" value="F:zinc ion binding"/>
    <property type="evidence" value="ECO:0007669"/>
    <property type="project" value="UniProtKB-KW"/>
</dbReference>
<evidence type="ECO:0000313" key="12">
    <source>
        <dbReference type="EMBL" id="CAH1101396.1"/>
    </source>
</evidence>
<dbReference type="SUPFAM" id="SSF48403">
    <property type="entry name" value="Ankyrin repeat"/>
    <property type="match status" value="1"/>
</dbReference>
<dbReference type="Proteomes" id="UP001153636">
    <property type="component" value="Chromosome 11"/>
</dbReference>
<keyword evidence="3" id="KW-0677">Repeat</keyword>
<feature type="repeat" description="ANK" evidence="9">
    <location>
        <begin position="78"/>
        <end position="110"/>
    </location>
</feature>
<dbReference type="GO" id="GO:0005929">
    <property type="term" value="C:cilium"/>
    <property type="evidence" value="ECO:0007669"/>
    <property type="project" value="UniProtKB-SubCell"/>
</dbReference>
<sequence>MSENKEPNLSETEKQIFKAIEANDVVLLKTLLAGIKNVNIVDENSMTPLQHAAYKGNKDLVQALLDQGADVNYGEHQHNYTSLHFAGLSGNADVCLALLLAGAKSQVMNTVGRTPSQMAAFVGHHNCVATINSYIPKEDVDFYTITPGVISKVQVLPTFLSESFHKFIMQTNIHPIKVVLNVQNFVGLSEHLSEVKKALEFMCEREIKRGAEKNEVMSFKFHYLGYIIGEILKVKLRQTAKKDELEEEKKLDMTELFTRKLLKPGKDGQLEIMDAFLKECIREFPYRDCTLFRQMVASLAGKDPPTALSVLTSAINGQMGFLDSISVCNTCGEHKPAKKCSKCKVVQYCDRNCQRLHWHWHKKACPRLSQSLIEDAQVKPDAGELSTELQNLLVNN</sequence>
<dbReference type="OrthoDB" id="10257049at2759"/>
<protein>
    <recommendedName>
        <fullName evidence="11">MYND-type domain-containing protein</fullName>
    </recommendedName>
</protein>
<dbReference type="PROSITE" id="PS50088">
    <property type="entry name" value="ANK_REPEAT"/>
    <property type="match status" value="2"/>
</dbReference>
<keyword evidence="7" id="KW-0969">Cilium</keyword>
<dbReference type="PROSITE" id="PS01360">
    <property type="entry name" value="ZF_MYND_1"/>
    <property type="match status" value="1"/>
</dbReference>
<evidence type="ECO:0000259" key="11">
    <source>
        <dbReference type="PROSITE" id="PS50865"/>
    </source>
</evidence>
<evidence type="ECO:0000256" key="4">
    <source>
        <dbReference type="ARBA" id="ARBA00022771"/>
    </source>
</evidence>
<accession>A0A9P0CNN4</accession>
<dbReference type="AlphaFoldDB" id="A0A9P0CNN4"/>
<keyword evidence="13" id="KW-1185">Reference proteome</keyword>
<evidence type="ECO:0000313" key="13">
    <source>
        <dbReference type="Proteomes" id="UP001153636"/>
    </source>
</evidence>
<dbReference type="SUPFAM" id="SSF144232">
    <property type="entry name" value="HIT/MYND zinc finger-like"/>
    <property type="match status" value="1"/>
</dbReference>
<organism evidence="12 13">
    <name type="scientific">Psylliodes chrysocephalus</name>
    <dbReference type="NCBI Taxonomy" id="3402493"/>
    <lineage>
        <taxon>Eukaryota</taxon>
        <taxon>Metazoa</taxon>
        <taxon>Ecdysozoa</taxon>
        <taxon>Arthropoda</taxon>
        <taxon>Hexapoda</taxon>
        <taxon>Insecta</taxon>
        <taxon>Pterygota</taxon>
        <taxon>Neoptera</taxon>
        <taxon>Endopterygota</taxon>
        <taxon>Coleoptera</taxon>
        <taxon>Polyphaga</taxon>
        <taxon>Cucujiformia</taxon>
        <taxon>Chrysomeloidea</taxon>
        <taxon>Chrysomelidae</taxon>
        <taxon>Galerucinae</taxon>
        <taxon>Alticini</taxon>
        <taxon>Psylliodes</taxon>
    </lineage>
</organism>
<gene>
    <name evidence="12" type="ORF">PSYICH_LOCUS2665</name>
</gene>
<dbReference type="PROSITE" id="PS50297">
    <property type="entry name" value="ANK_REP_REGION"/>
    <property type="match status" value="1"/>
</dbReference>
<proteinExistence type="predicted"/>
<keyword evidence="5" id="KW-0862">Zinc</keyword>
<evidence type="ECO:0000256" key="7">
    <source>
        <dbReference type="ARBA" id="ARBA00023069"/>
    </source>
</evidence>
<evidence type="ECO:0000256" key="9">
    <source>
        <dbReference type="PROSITE-ProRule" id="PRU00023"/>
    </source>
</evidence>
<dbReference type="SMART" id="SM00248">
    <property type="entry name" value="ANK"/>
    <property type="match status" value="4"/>
</dbReference>
<feature type="repeat" description="ANK" evidence="9">
    <location>
        <begin position="44"/>
        <end position="76"/>
    </location>
</feature>
<name>A0A9P0CNN4_9CUCU</name>
<evidence type="ECO:0000256" key="3">
    <source>
        <dbReference type="ARBA" id="ARBA00022737"/>
    </source>
</evidence>
<feature type="domain" description="MYND-type" evidence="11">
    <location>
        <begin position="328"/>
        <end position="365"/>
    </location>
</feature>
<keyword evidence="2" id="KW-0479">Metal-binding</keyword>